<gene>
    <name evidence="2" type="ORF">PV327_011071</name>
</gene>
<feature type="region of interest" description="Disordered" evidence="1">
    <location>
        <begin position="1"/>
        <end position="28"/>
    </location>
</feature>
<dbReference type="EMBL" id="JAQQBR010000071">
    <property type="protein sequence ID" value="KAK0174262.1"/>
    <property type="molecule type" value="Genomic_DNA"/>
</dbReference>
<dbReference type="Proteomes" id="UP001168972">
    <property type="component" value="Unassembled WGS sequence"/>
</dbReference>
<evidence type="ECO:0000313" key="2">
    <source>
        <dbReference type="EMBL" id="KAK0174262.1"/>
    </source>
</evidence>
<sequence>MRPISTSALQRDTPTPTQDKKQILDLDRNNKTEPILASTIKPNMNSNIEHYRVRKAVQNSLLRTMGPINECCNPLKKAKHNDVRSNLILIQKKRNAKFKKFINLYMCKPCEKAVYKRKSDLNSISIEK</sequence>
<organism evidence="2 3">
    <name type="scientific">Microctonus hyperodae</name>
    <name type="common">Parasitoid wasp</name>
    <dbReference type="NCBI Taxonomy" id="165561"/>
    <lineage>
        <taxon>Eukaryota</taxon>
        <taxon>Metazoa</taxon>
        <taxon>Ecdysozoa</taxon>
        <taxon>Arthropoda</taxon>
        <taxon>Hexapoda</taxon>
        <taxon>Insecta</taxon>
        <taxon>Pterygota</taxon>
        <taxon>Neoptera</taxon>
        <taxon>Endopterygota</taxon>
        <taxon>Hymenoptera</taxon>
        <taxon>Apocrita</taxon>
        <taxon>Ichneumonoidea</taxon>
        <taxon>Braconidae</taxon>
        <taxon>Euphorinae</taxon>
        <taxon>Microctonus</taxon>
    </lineage>
</organism>
<reference evidence="2" key="1">
    <citation type="journal article" date="2023" name="bioRxiv">
        <title>Scaffold-level genome assemblies of two parasitoid biocontrol wasps reveal the parthenogenesis mechanism and an associated novel virus.</title>
        <authorList>
            <person name="Inwood S."/>
            <person name="Skelly J."/>
            <person name="Guhlin J."/>
            <person name="Harrop T."/>
            <person name="Goldson S."/>
            <person name="Dearden P."/>
        </authorList>
    </citation>
    <scope>NUCLEOTIDE SEQUENCE</scope>
    <source>
        <strain evidence="2">Lincoln</strain>
        <tissue evidence="2">Whole body</tissue>
    </source>
</reference>
<evidence type="ECO:0000256" key="1">
    <source>
        <dbReference type="SAM" id="MobiDB-lite"/>
    </source>
</evidence>
<feature type="compositionally biased region" description="Polar residues" evidence="1">
    <location>
        <begin position="1"/>
        <end position="17"/>
    </location>
</feature>
<comment type="caution">
    <text evidence="2">The sequence shown here is derived from an EMBL/GenBank/DDBJ whole genome shotgun (WGS) entry which is preliminary data.</text>
</comment>
<feature type="compositionally biased region" description="Basic and acidic residues" evidence="1">
    <location>
        <begin position="18"/>
        <end position="28"/>
    </location>
</feature>
<accession>A0AA39FR25</accession>
<protein>
    <submittedName>
        <fullName evidence="2">Uncharacterized protein</fullName>
    </submittedName>
</protein>
<keyword evidence="3" id="KW-1185">Reference proteome</keyword>
<reference evidence="2" key="2">
    <citation type="submission" date="2023-03" db="EMBL/GenBank/DDBJ databases">
        <authorList>
            <person name="Inwood S.N."/>
            <person name="Skelly J.G."/>
            <person name="Guhlin J."/>
            <person name="Harrop T.W.R."/>
            <person name="Goldson S.G."/>
            <person name="Dearden P.K."/>
        </authorList>
    </citation>
    <scope>NUCLEOTIDE SEQUENCE</scope>
    <source>
        <strain evidence="2">Lincoln</strain>
        <tissue evidence="2">Whole body</tissue>
    </source>
</reference>
<feature type="non-terminal residue" evidence="2">
    <location>
        <position position="128"/>
    </location>
</feature>
<dbReference type="AlphaFoldDB" id="A0AA39FR25"/>
<name>A0AA39FR25_MICHY</name>
<proteinExistence type="predicted"/>
<evidence type="ECO:0000313" key="3">
    <source>
        <dbReference type="Proteomes" id="UP001168972"/>
    </source>
</evidence>